<feature type="region of interest" description="Disordered" evidence="1">
    <location>
        <begin position="20"/>
        <end position="46"/>
    </location>
</feature>
<dbReference type="Proteomes" id="UP001154282">
    <property type="component" value="Unassembled WGS sequence"/>
</dbReference>
<comment type="caution">
    <text evidence="2">The sequence shown here is derived from an EMBL/GenBank/DDBJ whole genome shotgun (WGS) entry which is preliminary data.</text>
</comment>
<feature type="compositionally biased region" description="Acidic residues" evidence="1">
    <location>
        <begin position="35"/>
        <end position="44"/>
    </location>
</feature>
<sequence length="109" mass="12773">GWTGGARRLFSEVIQQDKWYIEESDTEDAEQREREEDDVVEEGTNDPKCPMSCFSVVEKIRWWQEWRSALVVKGLGRKVPHVPLVKRLNFLWGLSRPYSRSCGPSSQFR</sequence>
<feature type="non-terminal residue" evidence="2">
    <location>
        <position position="1"/>
    </location>
</feature>
<name>A0AAV0J394_9ROSI</name>
<protein>
    <submittedName>
        <fullName evidence="2">Uncharacterized protein</fullName>
    </submittedName>
</protein>
<gene>
    <name evidence="2" type="ORF">LITE_LOCUS12065</name>
</gene>
<evidence type="ECO:0000256" key="1">
    <source>
        <dbReference type="SAM" id="MobiDB-lite"/>
    </source>
</evidence>
<accession>A0AAV0J394</accession>
<dbReference type="EMBL" id="CAMGYJ010000004">
    <property type="protein sequence ID" value="CAI0403485.1"/>
    <property type="molecule type" value="Genomic_DNA"/>
</dbReference>
<keyword evidence="3" id="KW-1185">Reference proteome</keyword>
<evidence type="ECO:0000313" key="2">
    <source>
        <dbReference type="EMBL" id="CAI0403485.1"/>
    </source>
</evidence>
<evidence type="ECO:0000313" key="3">
    <source>
        <dbReference type="Proteomes" id="UP001154282"/>
    </source>
</evidence>
<organism evidence="2 3">
    <name type="scientific">Linum tenue</name>
    <dbReference type="NCBI Taxonomy" id="586396"/>
    <lineage>
        <taxon>Eukaryota</taxon>
        <taxon>Viridiplantae</taxon>
        <taxon>Streptophyta</taxon>
        <taxon>Embryophyta</taxon>
        <taxon>Tracheophyta</taxon>
        <taxon>Spermatophyta</taxon>
        <taxon>Magnoliopsida</taxon>
        <taxon>eudicotyledons</taxon>
        <taxon>Gunneridae</taxon>
        <taxon>Pentapetalae</taxon>
        <taxon>rosids</taxon>
        <taxon>fabids</taxon>
        <taxon>Malpighiales</taxon>
        <taxon>Linaceae</taxon>
        <taxon>Linum</taxon>
    </lineage>
</organism>
<proteinExistence type="predicted"/>
<reference evidence="2" key="1">
    <citation type="submission" date="2022-08" db="EMBL/GenBank/DDBJ databases">
        <authorList>
            <person name="Gutierrez-Valencia J."/>
        </authorList>
    </citation>
    <scope>NUCLEOTIDE SEQUENCE</scope>
</reference>
<dbReference type="AlphaFoldDB" id="A0AAV0J394"/>